<evidence type="ECO:0000313" key="1">
    <source>
        <dbReference type="EMBL" id="KAH0456966.1"/>
    </source>
</evidence>
<name>A0AAV7GLD9_DENCH</name>
<comment type="caution">
    <text evidence="1">The sequence shown here is derived from an EMBL/GenBank/DDBJ whole genome shotgun (WGS) entry which is preliminary data.</text>
</comment>
<keyword evidence="2" id="KW-1185">Reference proteome</keyword>
<reference evidence="1 2" key="1">
    <citation type="journal article" date="2021" name="Hortic Res">
        <title>Chromosome-scale assembly of the Dendrobium chrysotoxum genome enhances the understanding of orchid evolution.</title>
        <authorList>
            <person name="Zhang Y."/>
            <person name="Zhang G.Q."/>
            <person name="Zhang D."/>
            <person name="Liu X.D."/>
            <person name="Xu X.Y."/>
            <person name="Sun W.H."/>
            <person name="Yu X."/>
            <person name="Zhu X."/>
            <person name="Wang Z.W."/>
            <person name="Zhao X."/>
            <person name="Zhong W.Y."/>
            <person name="Chen H."/>
            <person name="Yin W.L."/>
            <person name="Huang T."/>
            <person name="Niu S.C."/>
            <person name="Liu Z.J."/>
        </authorList>
    </citation>
    <scope>NUCLEOTIDE SEQUENCE [LARGE SCALE GENOMIC DNA]</scope>
    <source>
        <strain evidence="1">Lindl</strain>
    </source>
</reference>
<dbReference type="EMBL" id="JAGFBR010000013">
    <property type="protein sequence ID" value="KAH0456966.1"/>
    <property type="molecule type" value="Genomic_DNA"/>
</dbReference>
<dbReference type="Proteomes" id="UP000775213">
    <property type="component" value="Unassembled WGS sequence"/>
</dbReference>
<proteinExistence type="predicted"/>
<gene>
    <name evidence="1" type="ORF">IEQ34_014873</name>
</gene>
<dbReference type="AlphaFoldDB" id="A0AAV7GLD9"/>
<protein>
    <submittedName>
        <fullName evidence="1">Uncharacterized protein</fullName>
    </submittedName>
</protein>
<organism evidence="1 2">
    <name type="scientific">Dendrobium chrysotoxum</name>
    <name type="common">Orchid</name>
    <dbReference type="NCBI Taxonomy" id="161865"/>
    <lineage>
        <taxon>Eukaryota</taxon>
        <taxon>Viridiplantae</taxon>
        <taxon>Streptophyta</taxon>
        <taxon>Embryophyta</taxon>
        <taxon>Tracheophyta</taxon>
        <taxon>Spermatophyta</taxon>
        <taxon>Magnoliopsida</taxon>
        <taxon>Liliopsida</taxon>
        <taxon>Asparagales</taxon>
        <taxon>Orchidaceae</taxon>
        <taxon>Epidendroideae</taxon>
        <taxon>Malaxideae</taxon>
        <taxon>Dendrobiinae</taxon>
        <taxon>Dendrobium</taxon>
    </lineage>
</organism>
<sequence length="101" mass="11257">MRNLRGGGTVKSAIEAEREELGGVGEEESCYAIEALGRAQEVRESIISVTARLLWAVNNSRMASRTKYCTGRIKSFVVPLFNYSVDTTFFPGMIDLDRFLC</sequence>
<evidence type="ECO:0000313" key="2">
    <source>
        <dbReference type="Proteomes" id="UP000775213"/>
    </source>
</evidence>
<accession>A0AAV7GLD9</accession>